<dbReference type="NCBIfam" id="TIGR02937">
    <property type="entry name" value="sigma70-ECF"/>
    <property type="match status" value="1"/>
</dbReference>
<feature type="domain" description="RNA polymerase sigma factor 70 region 4 type 2" evidence="6">
    <location>
        <begin position="125"/>
        <end position="173"/>
    </location>
</feature>
<evidence type="ECO:0000256" key="2">
    <source>
        <dbReference type="ARBA" id="ARBA00023015"/>
    </source>
</evidence>
<evidence type="ECO:0000256" key="4">
    <source>
        <dbReference type="ARBA" id="ARBA00023163"/>
    </source>
</evidence>
<dbReference type="Gene3D" id="1.10.1740.10">
    <property type="match status" value="1"/>
</dbReference>
<evidence type="ECO:0000259" key="6">
    <source>
        <dbReference type="Pfam" id="PF08281"/>
    </source>
</evidence>
<evidence type="ECO:0000256" key="3">
    <source>
        <dbReference type="ARBA" id="ARBA00023082"/>
    </source>
</evidence>
<sequence>MAIAGFKITAKEFDQFRDGDEQVFESVYHAYYKMLFTKINNLCNDTELSNEVIQETFIQLFINKEKIKEPEALYPFLYTVSKRMAISAFRKSVVRMQYQEYLQYTFEESSEAGGLSILDDDMTSRIHEMIDELPTEQKKVFKMNKIEEMSYKEIAESVGVSPHTVRNQIANATKLIRLKVSKMLFLSLFLLFLLSQ</sequence>
<feature type="domain" description="RNA polymerase sigma-70 region 2" evidence="5">
    <location>
        <begin position="28"/>
        <end position="91"/>
    </location>
</feature>
<evidence type="ECO:0000256" key="1">
    <source>
        <dbReference type="ARBA" id="ARBA00010641"/>
    </source>
</evidence>
<dbReference type="InterPro" id="IPR013249">
    <property type="entry name" value="RNA_pol_sigma70_r4_t2"/>
</dbReference>
<dbReference type="InterPro" id="IPR013324">
    <property type="entry name" value="RNA_pol_sigma_r3/r4-like"/>
</dbReference>
<dbReference type="Gene3D" id="1.10.10.10">
    <property type="entry name" value="Winged helix-like DNA-binding domain superfamily/Winged helix DNA-binding domain"/>
    <property type="match status" value="1"/>
</dbReference>
<accession>A0ABS1R065</accession>
<evidence type="ECO:0000259" key="5">
    <source>
        <dbReference type="Pfam" id="PF04542"/>
    </source>
</evidence>
<dbReference type="SUPFAM" id="SSF88659">
    <property type="entry name" value="Sigma3 and sigma4 domains of RNA polymerase sigma factors"/>
    <property type="match status" value="1"/>
</dbReference>
<comment type="similarity">
    <text evidence="1">Belongs to the sigma-70 factor family. ECF subfamily.</text>
</comment>
<dbReference type="SUPFAM" id="SSF88946">
    <property type="entry name" value="Sigma2 domain of RNA polymerase sigma factors"/>
    <property type="match status" value="1"/>
</dbReference>
<organism evidence="7 8">
    <name type="scientific">Sphingobacterium faecale</name>
    <dbReference type="NCBI Taxonomy" id="2803775"/>
    <lineage>
        <taxon>Bacteria</taxon>
        <taxon>Pseudomonadati</taxon>
        <taxon>Bacteroidota</taxon>
        <taxon>Sphingobacteriia</taxon>
        <taxon>Sphingobacteriales</taxon>
        <taxon>Sphingobacteriaceae</taxon>
        <taxon>Sphingobacterium</taxon>
    </lineage>
</organism>
<comment type="caution">
    <text evidence="7">The sequence shown here is derived from an EMBL/GenBank/DDBJ whole genome shotgun (WGS) entry which is preliminary data.</text>
</comment>
<dbReference type="PANTHER" id="PTHR43133:SF46">
    <property type="entry name" value="RNA POLYMERASE SIGMA-70 FACTOR ECF SUBFAMILY"/>
    <property type="match status" value="1"/>
</dbReference>
<dbReference type="Pfam" id="PF04542">
    <property type="entry name" value="Sigma70_r2"/>
    <property type="match status" value="1"/>
</dbReference>
<dbReference type="InterPro" id="IPR007627">
    <property type="entry name" value="RNA_pol_sigma70_r2"/>
</dbReference>
<dbReference type="InterPro" id="IPR036388">
    <property type="entry name" value="WH-like_DNA-bd_sf"/>
</dbReference>
<evidence type="ECO:0000313" key="8">
    <source>
        <dbReference type="Proteomes" id="UP000625283"/>
    </source>
</evidence>
<dbReference type="EMBL" id="JAERTY010000002">
    <property type="protein sequence ID" value="MBL1408087.1"/>
    <property type="molecule type" value="Genomic_DNA"/>
</dbReference>
<dbReference type="InterPro" id="IPR013325">
    <property type="entry name" value="RNA_pol_sigma_r2"/>
</dbReference>
<protein>
    <submittedName>
        <fullName evidence="7">Sigma-70 family RNA polymerase sigma factor</fullName>
    </submittedName>
</protein>
<keyword evidence="3" id="KW-0731">Sigma factor</keyword>
<dbReference type="CDD" id="cd06171">
    <property type="entry name" value="Sigma70_r4"/>
    <property type="match status" value="1"/>
</dbReference>
<reference evidence="7 8" key="1">
    <citation type="submission" date="2021-01" db="EMBL/GenBank/DDBJ databases">
        <title>C459-1 draft genome sequence.</title>
        <authorList>
            <person name="Zhang X.-F."/>
        </authorList>
    </citation>
    <scope>NUCLEOTIDE SEQUENCE [LARGE SCALE GENOMIC DNA]</scope>
    <source>
        <strain evidence="8">C459-1</strain>
    </source>
</reference>
<gene>
    <name evidence="7" type="ORF">JKG61_04930</name>
</gene>
<dbReference type="InterPro" id="IPR039425">
    <property type="entry name" value="RNA_pol_sigma-70-like"/>
</dbReference>
<dbReference type="PANTHER" id="PTHR43133">
    <property type="entry name" value="RNA POLYMERASE ECF-TYPE SIGMA FACTO"/>
    <property type="match status" value="1"/>
</dbReference>
<dbReference type="Pfam" id="PF08281">
    <property type="entry name" value="Sigma70_r4_2"/>
    <property type="match status" value="1"/>
</dbReference>
<name>A0ABS1R065_9SPHI</name>
<keyword evidence="2" id="KW-0805">Transcription regulation</keyword>
<dbReference type="RefSeq" id="WP_202101864.1">
    <property type="nucleotide sequence ID" value="NZ_JAERTY010000002.1"/>
</dbReference>
<dbReference type="InterPro" id="IPR014284">
    <property type="entry name" value="RNA_pol_sigma-70_dom"/>
</dbReference>
<keyword evidence="4" id="KW-0804">Transcription</keyword>
<evidence type="ECO:0000313" key="7">
    <source>
        <dbReference type="EMBL" id="MBL1408087.1"/>
    </source>
</evidence>
<proteinExistence type="inferred from homology"/>
<dbReference type="Proteomes" id="UP000625283">
    <property type="component" value="Unassembled WGS sequence"/>
</dbReference>
<keyword evidence="8" id="KW-1185">Reference proteome</keyword>